<feature type="active site" description="For beta-ketoacyl synthase activity" evidence="12">
    <location>
        <position position="172"/>
    </location>
</feature>
<dbReference type="InterPro" id="IPR017568">
    <property type="entry name" value="3-oxoacyl-ACP_synth-2"/>
</dbReference>
<dbReference type="UniPathway" id="UPA00094"/>
<dbReference type="SUPFAM" id="SSF53901">
    <property type="entry name" value="Thiolase-like"/>
    <property type="match status" value="2"/>
</dbReference>
<dbReference type="NCBIfam" id="NF004970">
    <property type="entry name" value="PRK06333.1"/>
    <property type="match status" value="1"/>
</dbReference>
<evidence type="ECO:0000256" key="6">
    <source>
        <dbReference type="ARBA" id="ARBA00022679"/>
    </source>
</evidence>
<evidence type="ECO:0000256" key="2">
    <source>
        <dbReference type="ARBA" id="ARBA00008467"/>
    </source>
</evidence>
<dbReference type="AlphaFoldDB" id="A0A2R8BQK3"/>
<evidence type="ECO:0000256" key="5">
    <source>
        <dbReference type="ARBA" id="ARBA00022516"/>
    </source>
</evidence>
<keyword evidence="6 11" id="KW-0808">Transferase</keyword>
<organism evidence="15 16">
    <name type="scientific">Palleronia abyssalis</name>
    <dbReference type="NCBI Taxonomy" id="1501240"/>
    <lineage>
        <taxon>Bacteria</taxon>
        <taxon>Pseudomonadati</taxon>
        <taxon>Pseudomonadota</taxon>
        <taxon>Alphaproteobacteria</taxon>
        <taxon>Rhodobacterales</taxon>
        <taxon>Roseobacteraceae</taxon>
        <taxon>Palleronia</taxon>
    </lineage>
</organism>
<evidence type="ECO:0000256" key="11">
    <source>
        <dbReference type="PIRNR" id="PIRNR000447"/>
    </source>
</evidence>
<evidence type="ECO:0000256" key="10">
    <source>
        <dbReference type="ARBA" id="ARBA00023315"/>
    </source>
</evidence>
<keyword evidence="10 11" id="KW-0012">Acyltransferase</keyword>
<dbReference type="GO" id="GO:0004315">
    <property type="term" value="F:3-oxoacyl-[acyl-carrier-protein] synthase activity"/>
    <property type="evidence" value="ECO:0007669"/>
    <property type="project" value="UniProtKB-UniRule"/>
</dbReference>
<comment type="function">
    <text evidence="11">Involved in the type II fatty acid elongation cycle. Catalyzes the elongation of a wide range of acyl-ACP by the addition of two carbons from malonyl-ACP to an acyl acceptor. Can efficiently catalyze the conversion of palmitoleoyl-ACP (cis-hexadec-9-enoyl-ACP) to cis-vaccenoyl-ACP (cis-octadec-11-enoyl-ACP), an essential step in the thermal regulation of fatty acid composition.</text>
</comment>
<dbReference type="EC" id="2.3.1.179" evidence="3 11"/>
<dbReference type="NCBIfam" id="NF005589">
    <property type="entry name" value="PRK07314.1"/>
    <property type="match status" value="1"/>
</dbReference>
<evidence type="ECO:0000256" key="8">
    <source>
        <dbReference type="ARBA" id="ARBA00023098"/>
    </source>
</evidence>
<reference evidence="15 16" key="1">
    <citation type="submission" date="2018-03" db="EMBL/GenBank/DDBJ databases">
        <authorList>
            <person name="Keele B.F."/>
        </authorList>
    </citation>
    <scope>NUCLEOTIDE SEQUENCE [LARGE SCALE GENOMIC DNA]</scope>
    <source>
        <strain evidence="15 16">CECT 8504</strain>
    </source>
</reference>
<evidence type="ECO:0000313" key="15">
    <source>
        <dbReference type="EMBL" id="SPJ22437.1"/>
    </source>
</evidence>
<dbReference type="PROSITE" id="PS00606">
    <property type="entry name" value="KS3_1"/>
    <property type="match status" value="1"/>
</dbReference>
<dbReference type="InterPro" id="IPR000794">
    <property type="entry name" value="Beta-ketoacyl_synthase"/>
</dbReference>
<dbReference type="Proteomes" id="UP000244912">
    <property type="component" value="Unassembled WGS sequence"/>
</dbReference>
<dbReference type="Gene3D" id="3.40.47.10">
    <property type="match status" value="2"/>
</dbReference>
<dbReference type="SMART" id="SM00825">
    <property type="entry name" value="PKS_KS"/>
    <property type="match status" value="1"/>
</dbReference>
<evidence type="ECO:0000256" key="7">
    <source>
        <dbReference type="ARBA" id="ARBA00022832"/>
    </source>
</evidence>
<accession>A0A2R8BQK3</accession>
<dbReference type="PANTHER" id="PTHR11712:SF336">
    <property type="entry name" value="3-OXOACYL-[ACYL-CARRIER-PROTEIN] SYNTHASE, MITOCHONDRIAL"/>
    <property type="match status" value="1"/>
</dbReference>
<feature type="domain" description="Ketosynthase family 3 (KS3)" evidence="14">
    <location>
        <begin position="3"/>
        <end position="419"/>
    </location>
</feature>
<keyword evidence="9 11" id="KW-0275">Fatty acid biosynthesis</keyword>
<dbReference type="Pfam" id="PF02801">
    <property type="entry name" value="Ketoacyl-synt_C"/>
    <property type="match status" value="1"/>
</dbReference>
<dbReference type="GO" id="GO:0006633">
    <property type="term" value="P:fatty acid biosynthetic process"/>
    <property type="evidence" value="ECO:0007669"/>
    <property type="project" value="UniProtKB-UniRule"/>
</dbReference>
<protein>
    <recommendedName>
        <fullName evidence="4 11">3-oxoacyl-[acyl-carrier-protein] synthase 2</fullName>
        <ecNumber evidence="3 11">2.3.1.179</ecNumber>
    </recommendedName>
</protein>
<keyword evidence="16" id="KW-1185">Reference proteome</keyword>
<evidence type="ECO:0000256" key="4">
    <source>
        <dbReference type="ARBA" id="ARBA00014657"/>
    </source>
</evidence>
<dbReference type="GO" id="GO:0005829">
    <property type="term" value="C:cytosol"/>
    <property type="evidence" value="ECO:0007669"/>
    <property type="project" value="TreeGrafter"/>
</dbReference>
<dbReference type="NCBIfam" id="TIGR03150">
    <property type="entry name" value="fabF"/>
    <property type="match status" value="1"/>
</dbReference>
<dbReference type="InterPro" id="IPR016039">
    <property type="entry name" value="Thiolase-like"/>
</dbReference>
<comment type="pathway">
    <text evidence="1 11">Lipid metabolism; fatty acid biosynthesis.</text>
</comment>
<gene>
    <name evidence="15" type="primary">fabF_1</name>
    <name evidence="15" type="ORF">PAA8504_00230</name>
</gene>
<evidence type="ECO:0000256" key="13">
    <source>
        <dbReference type="RuleBase" id="RU003694"/>
    </source>
</evidence>
<dbReference type="Pfam" id="PF00109">
    <property type="entry name" value="ketoacyl-synt"/>
    <property type="match status" value="1"/>
</dbReference>
<evidence type="ECO:0000256" key="1">
    <source>
        <dbReference type="ARBA" id="ARBA00005194"/>
    </source>
</evidence>
<comment type="catalytic activity">
    <reaction evidence="11">
        <text>a fatty acyl-[ACP] + malonyl-[ACP] + H(+) = a 3-oxoacyl-[ACP] + holo-[ACP] + CO2</text>
        <dbReference type="Rhea" id="RHEA:22836"/>
        <dbReference type="Rhea" id="RHEA-COMP:9623"/>
        <dbReference type="Rhea" id="RHEA-COMP:9685"/>
        <dbReference type="Rhea" id="RHEA-COMP:9916"/>
        <dbReference type="Rhea" id="RHEA-COMP:14125"/>
        <dbReference type="ChEBI" id="CHEBI:15378"/>
        <dbReference type="ChEBI" id="CHEBI:16526"/>
        <dbReference type="ChEBI" id="CHEBI:64479"/>
        <dbReference type="ChEBI" id="CHEBI:78449"/>
        <dbReference type="ChEBI" id="CHEBI:78776"/>
        <dbReference type="ChEBI" id="CHEBI:138651"/>
    </reaction>
</comment>
<keyword evidence="8" id="KW-0443">Lipid metabolism</keyword>
<keyword evidence="5 11" id="KW-0444">Lipid biosynthesis</keyword>
<dbReference type="InterPro" id="IPR014030">
    <property type="entry name" value="Ketoacyl_synth_N"/>
</dbReference>
<dbReference type="PANTHER" id="PTHR11712">
    <property type="entry name" value="POLYKETIDE SYNTHASE-RELATED"/>
    <property type="match status" value="1"/>
</dbReference>
<evidence type="ECO:0000313" key="16">
    <source>
        <dbReference type="Proteomes" id="UP000244912"/>
    </source>
</evidence>
<evidence type="ECO:0000256" key="12">
    <source>
        <dbReference type="PIRSR" id="PIRSR000447-1"/>
    </source>
</evidence>
<dbReference type="FunFam" id="3.40.47.10:FF:000009">
    <property type="entry name" value="3-oxoacyl-[acyl-carrier-protein] synthase 2"/>
    <property type="match status" value="1"/>
</dbReference>
<keyword evidence="7" id="KW-0276">Fatty acid metabolism</keyword>
<name>A0A2R8BQK3_9RHOB</name>
<sequence>MKMRRVVITGMGMVSPLASGVEASWSRLLDGVSGAGTITQFDADHLTTNYACEVPKGDGSEGTFNADDWMEPKEQRKVDQFILFGMAAADQAIRDAGLGGESPEELERIGVMIGSGIGGLSSIADTAVMIKEKGPRRVSPFFIPGSLINLISGQVSIRYGYKGPNHAPVTACSTGAHAIGDASRLIQWGDADVMVAGGAEAAICEIGIAGFNACKALSTKHRDDPQAASRPWDADRDGFVMGEGAGVVVLENYERAKARGATIYAEVIGYGLSGDAHHITAPPPDHEGAERAMRAAVKRAGIDVSEIDYVNAHGTSTMADTIEMGAVQRLLGDAAAKATMSSTKSATGHLLGAAGAIEAIFSILAIRDQVAPPTLNLETPPDDAVIDLAPLKKVERKIDVALSNSFGFGGTNAALLLRKVEG</sequence>
<dbReference type="InterPro" id="IPR020841">
    <property type="entry name" value="PKS_Beta-ketoAc_synthase_dom"/>
</dbReference>
<dbReference type="CDD" id="cd00834">
    <property type="entry name" value="KAS_I_II"/>
    <property type="match status" value="1"/>
</dbReference>
<comment type="catalytic activity">
    <reaction evidence="11">
        <text>(9Z)-hexadecenoyl-[ACP] + malonyl-[ACP] + H(+) = 3-oxo-(11Z)-octadecenoyl-[ACP] + holo-[ACP] + CO2</text>
        <dbReference type="Rhea" id="RHEA:55040"/>
        <dbReference type="Rhea" id="RHEA-COMP:9623"/>
        <dbReference type="Rhea" id="RHEA-COMP:9685"/>
        <dbReference type="Rhea" id="RHEA-COMP:10800"/>
        <dbReference type="Rhea" id="RHEA-COMP:14074"/>
        <dbReference type="ChEBI" id="CHEBI:15378"/>
        <dbReference type="ChEBI" id="CHEBI:16526"/>
        <dbReference type="ChEBI" id="CHEBI:64479"/>
        <dbReference type="ChEBI" id="CHEBI:78449"/>
        <dbReference type="ChEBI" id="CHEBI:83989"/>
        <dbReference type="ChEBI" id="CHEBI:138538"/>
        <dbReference type="EC" id="2.3.1.179"/>
    </reaction>
</comment>
<dbReference type="EMBL" id="ONZF01000001">
    <property type="protein sequence ID" value="SPJ22437.1"/>
    <property type="molecule type" value="Genomic_DNA"/>
</dbReference>
<dbReference type="InterPro" id="IPR014031">
    <property type="entry name" value="Ketoacyl_synth_C"/>
</dbReference>
<dbReference type="PIRSF" id="PIRSF000447">
    <property type="entry name" value="KAS_II"/>
    <property type="match status" value="1"/>
</dbReference>
<evidence type="ECO:0000256" key="9">
    <source>
        <dbReference type="ARBA" id="ARBA00023160"/>
    </source>
</evidence>
<dbReference type="InterPro" id="IPR018201">
    <property type="entry name" value="Ketoacyl_synth_AS"/>
</dbReference>
<evidence type="ECO:0000259" key="14">
    <source>
        <dbReference type="PROSITE" id="PS52004"/>
    </source>
</evidence>
<dbReference type="PROSITE" id="PS52004">
    <property type="entry name" value="KS3_2"/>
    <property type="match status" value="1"/>
</dbReference>
<proteinExistence type="inferred from homology"/>
<comment type="similarity">
    <text evidence="2 11 13">Belongs to the thiolase-like superfamily. Beta-ketoacyl-ACP synthases family.</text>
</comment>
<evidence type="ECO:0000256" key="3">
    <source>
        <dbReference type="ARBA" id="ARBA00012356"/>
    </source>
</evidence>